<protein>
    <recommendedName>
        <fullName evidence="2">Protein kinase domain-containing protein</fullName>
    </recommendedName>
</protein>
<evidence type="ECO:0000313" key="3">
    <source>
        <dbReference type="EMBL" id="CAK8679112.1"/>
    </source>
</evidence>
<keyword evidence="4" id="KW-1185">Reference proteome</keyword>
<feature type="compositionally biased region" description="Polar residues" evidence="1">
    <location>
        <begin position="531"/>
        <end position="540"/>
    </location>
</feature>
<dbReference type="InterPro" id="IPR032675">
    <property type="entry name" value="LRR_dom_sf"/>
</dbReference>
<name>A0ABP0FL63_CLALP</name>
<feature type="domain" description="Protein kinase" evidence="2">
    <location>
        <begin position="11"/>
        <end position="290"/>
    </location>
</feature>
<dbReference type="PANTHER" id="PTHR13954:SF6">
    <property type="entry name" value="NON-SPECIFIC SERINE_THREONINE PROTEIN KINASE"/>
    <property type="match status" value="1"/>
</dbReference>
<evidence type="ECO:0000256" key="1">
    <source>
        <dbReference type="SAM" id="MobiDB-lite"/>
    </source>
</evidence>
<dbReference type="InterPro" id="IPR011009">
    <property type="entry name" value="Kinase-like_dom_sf"/>
</dbReference>
<dbReference type="Proteomes" id="UP001642483">
    <property type="component" value="Unassembled WGS sequence"/>
</dbReference>
<feature type="region of interest" description="Disordered" evidence="1">
    <location>
        <begin position="423"/>
        <end position="448"/>
    </location>
</feature>
<dbReference type="InterPro" id="IPR008271">
    <property type="entry name" value="Ser/Thr_kinase_AS"/>
</dbReference>
<dbReference type="PROSITE" id="PS00108">
    <property type="entry name" value="PROTEIN_KINASE_ST"/>
    <property type="match status" value="1"/>
</dbReference>
<dbReference type="Pfam" id="PF00069">
    <property type="entry name" value="Pkinase"/>
    <property type="match status" value="1"/>
</dbReference>
<evidence type="ECO:0000313" key="4">
    <source>
        <dbReference type="Proteomes" id="UP001642483"/>
    </source>
</evidence>
<comment type="caution">
    <text evidence="3">The sequence shown here is derived from an EMBL/GenBank/DDBJ whole genome shotgun (WGS) entry which is preliminary data.</text>
</comment>
<dbReference type="SUPFAM" id="SSF52047">
    <property type="entry name" value="RNI-like"/>
    <property type="match status" value="1"/>
</dbReference>
<reference evidence="3 4" key="1">
    <citation type="submission" date="2024-02" db="EMBL/GenBank/DDBJ databases">
        <authorList>
            <person name="Daric V."/>
            <person name="Darras S."/>
        </authorList>
    </citation>
    <scope>NUCLEOTIDE SEQUENCE [LARGE SCALE GENOMIC DNA]</scope>
</reference>
<evidence type="ECO:0000259" key="2">
    <source>
        <dbReference type="PROSITE" id="PS50011"/>
    </source>
</evidence>
<dbReference type="SMART" id="SM00220">
    <property type="entry name" value="S_TKc"/>
    <property type="match status" value="1"/>
</dbReference>
<accession>A0ABP0FL63</accession>
<sequence length="1165" mass="133712">MTSSRKRKYPRETDLPWKNRLFSKIFKCRKNDGTVIIEKRVSKEHVKLAKSEAQTFKKICDNSFHHPNVVLYLDTIEDEDAISLYMEMCDGDLEEWTKRGELNACNLNALEMCKHIIEGISYLHGQNIIHRDVKPSNFLIRSSGKNATIKVTDFGLSKILATDVSSAPTTSTSTEAFMAPEYHLRDESQETLWRKSADIFSLGITLYYVLTTGRHPFGNKTTHEAPHNIQQKASPDLDLLDSVDDLSQEQKELAKDLIKKMFGFDQEKKELNFDPEKRPTIQLVKFHPLFWTSKKKIGFYKAANRWFYTQSRKNVEKYQQALNYFENEFDISINDVPSSLRNERKFPIKECGNVHQLLQKVIRNMDEHGDEKSDESMQLLGFLNNGKRDYDKFLLTLTGPYPGLLAYLWWYLRDEEIEGPYYPTKDSPHTGSTKQGSLVGNTQQSRPQRYLHQASRFVPPLHNYHMNYNKNHGLQARHPLTNNAPSCFQQATGSAPPIWNQVQPALPQQPHRNRGYDILSNPPLAHPGGASQHSDPSQHSQVAVVPIQDMYAGTSGTMVKVGDYIPTMSREPDEAALQIPNQNSQLLSTSQTGGVGQPLTNQTNEFASQQPTHEECRQNMMDTSFVNSGGYAQHSTTLEYPVAANVLSPAMPIIGNLGTTDSIGNNISSLNQNFHEVGQPASNQYTELQSTSKSQQQQQTDEENRVHVEETATMQRSDLSEVEDSESDNLSSDSSDGEADDDMSGNSLYGSVENSQHRKIIRKLMKMNEEEGEWDSDDVYHLQRLYKRIHKINDEQLTSKALELFPEKLSFYSEEFTELDSFLFVLTKVEKCIELLDLSYCSSEPEDFGRLFSAIQQMPGKIKELRISGNIIPEIPSSSFFNKVSEELWMRRCFHDEDASGEKRDANQSEKDEIQQNLDQLDNLELEVYVGVDDDRCLVSLSSQKQFDVTTTKNAERRKITRKIKKFHHRYSEDYDEDYKDGEYKQLELLRVYEQIHQINDEQLTTNAAELFPEELSLYPIKLVDIELTESQIDSLLFILTKVEKRIKWLDLFDCFSKPEDVGRLFEAIQAMPGKIRRLDISDNIIPKIPSKSFFNKIEDLLIMWKCFTDDDAIDGKRDANQSEIAEIQRVLDQLDDSVLFMSCYVCVKLNIAEEFNLKLLIYRS</sequence>
<feature type="compositionally biased region" description="Polar residues" evidence="1">
    <location>
        <begin position="588"/>
        <end position="611"/>
    </location>
</feature>
<feature type="region of interest" description="Disordered" evidence="1">
    <location>
        <begin position="506"/>
        <end position="540"/>
    </location>
</feature>
<dbReference type="InterPro" id="IPR000719">
    <property type="entry name" value="Prot_kinase_dom"/>
</dbReference>
<dbReference type="Gene3D" id="3.30.200.20">
    <property type="entry name" value="Phosphorylase Kinase, domain 1"/>
    <property type="match status" value="1"/>
</dbReference>
<dbReference type="PROSITE" id="PS50011">
    <property type="entry name" value="PROTEIN_KINASE_DOM"/>
    <property type="match status" value="1"/>
</dbReference>
<dbReference type="PANTHER" id="PTHR13954">
    <property type="entry name" value="IRE1-RELATED"/>
    <property type="match status" value="1"/>
</dbReference>
<dbReference type="Gene3D" id="1.10.510.10">
    <property type="entry name" value="Transferase(Phosphotransferase) domain 1"/>
    <property type="match status" value="1"/>
</dbReference>
<dbReference type="InterPro" id="IPR045133">
    <property type="entry name" value="IRE1/2-like"/>
</dbReference>
<dbReference type="EMBL" id="CAWYQH010000057">
    <property type="protein sequence ID" value="CAK8679112.1"/>
    <property type="molecule type" value="Genomic_DNA"/>
</dbReference>
<feature type="compositionally biased region" description="Low complexity" evidence="1">
    <location>
        <begin position="689"/>
        <end position="699"/>
    </location>
</feature>
<dbReference type="Gene3D" id="3.80.10.10">
    <property type="entry name" value="Ribonuclease Inhibitor"/>
    <property type="match status" value="1"/>
</dbReference>
<feature type="region of interest" description="Disordered" evidence="1">
    <location>
        <begin position="588"/>
        <end position="614"/>
    </location>
</feature>
<dbReference type="SUPFAM" id="SSF56112">
    <property type="entry name" value="Protein kinase-like (PK-like)"/>
    <property type="match status" value="1"/>
</dbReference>
<feature type="region of interest" description="Disordered" evidence="1">
    <location>
        <begin position="686"/>
        <end position="751"/>
    </location>
</feature>
<feature type="compositionally biased region" description="Polar residues" evidence="1">
    <location>
        <begin position="429"/>
        <end position="447"/>
    </location>
</feature>
<organism evidence="3 4">
    <name type="scientific">Clavelina lepadiformis</name>
    <name type="common">Light-bulb sea squirt</name>
    <name type="synonym">Ascidia lepadiformis</name>
    <dbReference type="NCBI Taxonomy" id="159417"/>
    <lineage>
        <taxon>Eukaryota</taxon>
        <taxon>Metazoa</taxon>
        <taxon>Chordata</taxon>
        <taxon>Tunicata</taxon>
        <taxon>Ascidiacea</taxon>
        <taxon>Aplousobranchia</taxon>
        <taxon>Clavelinidae</taxon>
        <taxon>Clavelina</taxon>
    </lineage>
</organism>
<proteinExistence type="predicted"/>
<gene>
    <name evidence="3" type="ORF">CVLEPA_LOCUS9375</name>
</gene>